<accession>A0A0R0AH20</accession>
<keyword evidence="3" id="KW-1185">Reference proteome</keyword>
<gene>
    <name evidence="2" type="ORF">ARC78_06315</name>
</gene>
<dbReference type="AlphaFoldDB" id="A0A0R0AH20"/>
<dbReference type="Gene3D" id="2.30.30.320">
    <property type="entry name" value="DUF1653-like domain"/>
    <property type="match status" value="1"/>
</dbReference>
<reference evidence="2 3" key="1">
    <citation type="submission" date="2015-10" db="EMBL/GenBank/DDBJ databases">
        <title>Genome sequencing and analysis of members of genus Stenotrophomonas.</title>
        <authorList>
            <person name="Patil P.P."/>
            <person name="Midha S."/>
            <person name="Patil P.B."/>
        </authorList>
    </citation>
    <scope>NUCLEOTIDE SEQUENCE [LARGE SCALE GENOMIC DNA]</scope>
    <source>
        <strain evidence="2 3">JCM 9942</strain>
    </source>
</reference>
<evidence type="ECO:0000313" key="2">
    <source>
        <dbReference type="EMBL" id="KRG44165.1"/>
    </source>
</evidence>
<comment type="caution">
    <text evidence="2">The sequence shown here is derived from an EMBL/GenBank/DDBJ whole genome shotgun (WGS) entry which is preliminary data.</text>
</comment>
<dbReference type="InterPro" id="IPR037135">
    <property type="entry name" value="DUF1653-like_dom_sf"/>
</dbReference>
<dbReference type="EMBL" id="LLXS01000009">
    <property type="protein sequence ID" value="KRG44165.1"/>
    <property type="molecule type" value="Genomic_DNA"/>
</dbReference>
<protein>
    <recommendedName>
        <fullName evidence="1">DUF1653 domain-containing protein</fullName>
    </recommendedName>
</protein>
<name>A0A0R0AH20_9GAMM</name>
<dbReference type="InterPro" id="IPR023387">
    <property type="entry name" value="DUF1653-like_dom"/>
</dbReference>
<proteinExistence type="predicted"/>
<dbReference type="OrthoDB" id="371169at2"/>
<evidence type="ECO:0000259" key="1">
    <source>
        <dbReference type="Pfam" id="PF07866"/>
    </source>
</evidence>
<dbReference type="RefSeq" id="WP_054660286.1">
    <property type="nucleotide sequence ID" value="NZ_BAZI01000341.1"/>
</dbReference>
<organism evidence="2 3">
    <name type="scientific">Stenotrophomonas pictorum JCM 9942</name>
    <dbReference type="NCBI Taxonomy" id="1236960"/>
    <lineage>
        <taxon>Bacteria</taxon>
        <taxon>Pseudomonadati</taxon>
        <taxon>Pseudomonadota</taxon>
        <taxon>Gammaproteobacteria</taxon>
        <taxon>Lysobacterales</taxon>
        <taxon>Lysobacteraceae</taxon>
        <taxon>Stenotrophomonas</taxon>
    </lineage>
</organism>
<dbReference type="Pfam" id="PF07866">
    <property type="entry name" value="DUF1653"/>
    <property type="match status" value="1"/>
</dbReference>
<feature type="domain" description="DUF1653" evidence="1">
    <location>
        <begin position="13"/>
        <end position="73"/>
    </location>
</feature>
<sequence>MSELAPAPELAPGRYRHYKGMDYEVLGVARHSETLEPVVVYRALYGEGGLWVRPYAMFCETVVIDGQPVRRFAPLASPAG</sequence>
<dbReference type="Proteomes" id="UP000050836">
    <property type="component" value="Unassembled WGS sequence"/>
</dbReference>
<evidence type="ECO:0000313" key="3">
    <source>
        <dbReference type="Proteomes" id="UP000050836"/>
    </source>
</evidence>